<dbReference type="Gene3D" id="1.25.40.10">
    <property type="entry name" value="Tetratricopeptide repeat domain"/>
    <property type="match status" value="2"/>
</dbReference>
<name>A0A2Z7AZI8_9LAMI</name>
<proteinExistence type="predicted"/>
<evidence type="ECO:0000256" key="1">
    <source>
        <dbReference type="ARBA" id="ARBA00022737"/>
    </source>
</evidence>
<dbReference type="PROSITE" id="PS51375">
    <property type="entry name" value="PPR"/>
    <property type="match status" value="1"/>
</dbReference>
<dbReference type="InterPro" id="IPR002885">
    <property type="entry name" value="PPR_rpt"/>
</dbReference>
<accession>A0A2Z7AZI8</accession>
<evidence type="ECO:0000313" key="3">
    <source>
        <dbReference type="EMBL" id="KZV27245.1"/>
    </source>
</evidence>
<dbReference type="NCBIfam" id="TIGR00756">
    <property type="entry name" value="PPR"/>
    <property type="match status" value="1"/>
</dbReference>
<dbReference type="EMBL" id="KV010646">
    <property type="protein sequence ID" value="KZV27245.1"/>
    <property type="molecule type" value="Genomic_DNA"/>
</dbReference>
<evidence type="ECO:0000313" key="4">
    <source>
        <dbReference type="Proteomes" id="UP000250235"/>
    </source>
</evidence>
<dbReference type="PANTHER" id="PTHR47262">
    <property type="entry name" value="OS02G0132600 PROTEIN"/>
    <property type="match status" value="1"/>
</dbReference>
<dbReference type="Proteomes" id="UP000250235">
    <property type="component" value="Unassembled WGS sequence"/>
</dbReference>
<organism evidence="3 4">
    <name type="scientific">Dorcoceras hygrometricum</name>
    <dbReference type="NCBI Taxonomy" id="472368"/>
    <lineage>
        <taxon>Eukaryota</taxon>
        <taxon>Viridiplantae</taxon>
        <taxon>Streptophyta</taxon>
        <taxon>Embryophyta</taxon>
        <taxon>Tracheophyta</taxon>
        <taxon>Spermatophyta</taxon>
        <taxon>Magnoliopsida</taxon>
        <taxon>eudicotyledons</taxon>
        <taxon>Gunneridae</taxon>
        <taxon>Pentapetalae</taxon>
        <taxon>asterids</taxon>
        <taxon>lamiids</taxon>
        <taxon>Lamiales</taxon>
        <taxon>Gesneriaceae</taxon>
        <taxon>Didymocarpoideae</taxon>
        <taxon>Trichosporeae</taxon>
        <taxon>Loxocarpinae</taxon>
        <taxon>Dorcoceras</taxon>
    </lineage>
</organism>
<dbReference type="OrthoDB" id="767661at2759"/>
<sequence length="96" mass="10763">MKLIPTASMFNAIMAGYFREKNASRAMHVLKQMEDAKVKPDALTFACLINNSPSERHITKFHNDMLDSEIQPTKQVFMALVNAYAACGEVDKAKQV</sequence>
<reference evidence="3 4" key="1">
    <citation type="journal article" date="2015" name="Proc. Natl. Acad. Sci. U.S.A.">
        <title>The resurrection genome of Boea hygrometrica: A blueprint for survival of dehydration.</title>
        <authorList>
            <person name="Xiao L."/>
            <person name="Yang G."/>
            <person name="Zhang L."/>
            <person name="Yang X."/>
            <person name="Zhao S."/>
            <person name="Ji Z."/>
            <person name="Zhou Q."/>
            <person name="Hu M."/>
            <person name="Wang Y."/>
            <person name="Chen M."/>
            <person name="Xu Y."/>
            <person name="Jin H."/>
            <person name="Xiao X."/>
            <person name="Hu G."/>
            <person name="Bao F."/>
            <person name="Hu Y."/>
            <person name="Wan P."/>
            <person name="Li L."/>
            <person name="Deng X."/>
            <person name="Kuang T."/>
            <person name="Xiang C."/>
            <person name="Zhu J.K."/>
            <person name="Oliver M.J."/>
            <person name="He Y."/>
        </authorList>
    </citation>
    <scope>NUCLEOTIDE SEQUENCE [LARGE SCALE GENOMIC DNA]</scope>
    <source>
        <strain evidence="4">cv. XS01</strain>
    </source>
</reference>
<dbReference type="Pfam" id="PF01535">
    <property type="entry name" value="PPR"/>
    <property type="match status" value="1"/>
</dbReference>
<evidence type="ECO:0000256" key="2">
    <source>
        <dbReference type="PROSITE-ProRule" id="PRU00708"/>
    </source>
</evidence>
<dbReference type="Pfam" id="PF13041">
    <property type="entry name" value="PPR_2"/>
    <property type="match status" value="1"/>
</dbReference>
<dbReference type="InterPro" id="IPR011990">
    <property type="entry name" value="TPR-like_helical_dom_sf"/>
</dbReference>
<feature type="repeat" description="PPR" evidence="2">
    <location>
        <begin position="6"/>
        <end position="40"/>
    </location>
</feature>
<dbReference type="AlphaFoldDB" id="A0A2Z7AZI8"/>
<dbReference type="PANTHER" id="PTHR47262:SF1">
    <property type="entry name" value="OS02G0132600 PROTEIN"/>
    <property type="match status" value="1"/>
</dbReference>
<keyword evidence="1" id="KW-0677">Repeat</keyword>
<protein>
    <submittedName>
        <fullName evidence="3">Tetratricopeptide repeat-like superfamily protein isoform 1</fullName>
    </submittedName>
</protein>
<keyword evidence="4" id="KW-1185">Reference proteome</keyword>
<gene>
    <name evidence="3" type="ORF">F511_04698</name>
</gene>